<organism evidence="4 5">
    <name type="scientific">Chlamydomonas schloesseri</name>
    <dbReference type="NCBI Taxonomy" id="2026947"/>
    <lineage>
        <taxon>Eukaryota</taxon>
        <taxon>Viridiplantae</taxon>
        <taxon>Chlorophyta</taxon>
        <taxon>core chlorophytes</taxon>
        <taxon>Chlorophyceae</taxon>
        <taxon>CS clade</taxon>
        <taxon>Chlamydomonadales</taxon>
        <taxon>Chlamydomonadaceae</taxon>
        <taxon>Chlamydomonas</taxon>
    </lineage>
</organism>
<feature type="region of interest" description="Disordered" evidence="2">
    <location>
        <begin position="13"/>
        <end position="125"/>
    </location>
</feature>
<feature type="compositionally biased region" description="Low complexity" evidence="2">
    <location>
        <begin position="13"/>
        <end position="22"/>
    </location>
</feature>
<evidence type="ECO:0000259" key="3">
    <source>
        <dbReference type="PROSITE" id="PS50846"/>
    </source>
</evidence>
<sequence length="231" mass="24187">MFSQDAVRFYNSGGLAPLGGLLHPRRSQPDPKQPAVARSQPYEDMLDTLRQGDQGVAGQGQPGSPGAAGSPPPAPTPAAVASRPAAEQRTCQAGTCRDTSVVDSTNSHVAEQQEGDEYEYDDEGDELETANAEAKAGDAGATGEAAAPPADGDLYLRLRVEGIKCEGCAARLRAAVLALPGVRRCVVDFASKAVLLWGEAGQLGEQGAAVRAAIQHMDLSYRVALEESRRF</sequence>
<dbReference type="SUPFAM" id="SSF55008">
    <property type="entry name" value="HMA, heavy metal-associated domain"/>
    <property type="match status" value="1"/>
</dbReference>
<dbReference type="InterPro" id="IPR017969">
    <property type="entry name" value="Heavy-metal-associated_CS"/>
</dbReference>
<feature type="domain" description="HMA" evidence="3">
    <location>
        <begin position="154"/>
        <end position="222"/>
    </location>
</feature>
<protein>
    <recommendedName>
        <fullName evidence="3">HMA domain-containing protein</fullName>
    </recommendedName>
</protein>
<comment type="caution">
    <text evidence="4">The sequence shown here is derived from an EMBL/GenBank/DDBJ whole genome shotgun (WGS) entry which is preliminary data.</text>
</comment>
<dbReference type="GO" id="GO:0046872">
    <property type="term" value="F:metal ion binding"/>
    <property type="evidence" value="ECO:0007669"/>
    <property type="project" value="UniProtKB-KW"/>
</dbReference>
<dbReference type="Gene3D" id="3.30.70.100">
    <property type="match status" value="1"/>
</dbReference>
<feature type="compositionally biased region" description="Acidic residues" evidence="2">
    <location>
        <begin position="113"/>
        <end position="125"/>
    </location>
</feature>
<dbReference type="OrthoDB" id="689350at2759"/>
<proteinExistence type="predicted"/>
<keyword evidence="1" id="KW-0479">Metal-binding</keyword>
<dbReference type="InterPro" id="IPR006121">
    <property type="entry name" value="HMA_dom"/>
</dbReference>
<dbReference type="Pfam" id="PF00403">
    <property type="entry name" value="HMA"/>
    <property type="match status" value="1"/>
</dbReference>
<keyword evidence="5" id="KW-1185">Reference proteome</keyword>
<evidence type="ECO:0000313" key="5">
    <source>
        <dbReference type="Proteomes" id="UP000613740"/>
    </source>
</evidence>
<gene>
    <name evidence="4" type="ORF">HYH02_014938</name>
</gene>
<dbReference type="CDD" id="cd00371">
    <property type="entry name" value="HMA"/>
    <property type="match status" value="1"/>
</dbReference>
<feature type="compositionally biased region" description="Polar residues" evidence="2">
    <location>
        <begin position="89"/>
        <end position="110"/>
    </location>
</feature>
<evidence type="ECO:0000313" key="4">
    <source>
        <dbReference type="EMBL" id="KAG2425875.1"/>
    </source>
</evidence>
<name>A0A835VS85_9CHLO</name>
<dbReference type="Proteomes" id="UP000613740">
    <property type="component" value="Unassembled WGS sequence"/>
</dbReference>
<reference evidence="4" key="1">
    <citation type="journal article" date="2020" name="bioRxiv">
        <title>Comparative genomics of Chlamydomonas.</title>
        <authorList>
            <person name="Craig R.J."/>
            <person name="Hasan A.R."/>
            <person name="Ness R.W."/>
            <person name="Keightley P.D."/>
        </authorList>
    </citation>
    <scope>NUCLEOTIDE SEQUENCE</scope>
    <source>
        <strain evidence="4">CCAP 11/173</strain>
    </source>
</reference>
<dbReference type="EMBL" id="JAEHOD010000112">
    <property type="protein sequence ID" value="KAG2425875.1"/>
    <property type="molecule type" value="Genomic_DNA"/>
</dbReference>
<dbReference type="PROSITE" id="PS01047">
    <property type="entry name" value="HMA_1"/>
    <property type="match status" value="1"/>
</dbReference>
<dbReference type="AlphaFoldDB" id="A0A835VS85"/>
<dbReference type="InterPro" id="IPR036163">
    <property type="entry name" value="HMA_dom_sf"/>
</dbReference>
<accession>A0A835VS85</accession>
<dbReference type="PROSITE" id="PS50846">
    <property type="entry name" value="HMA_2"/>
    <property type="match status" value="1"/>
</dbReference>
<evidence type="ECO:0000256" key="2">
    <source>
        <dbReference type="SAM" id="MobiDB-lite"/>
    </source>
</evidence>
<evidence type="ECO:0000256" key="1">
    <source>
        <dbReference type="ARBA" id="ARBA00022723"/>
    </source>
</evidence>